<dbReference type="PROSITE" id="PS51257">
    <property type="entry name" value="PROKAR_LIPOPROTEIN"/>
    <property type="match status" value="1"/>
</dbReference>
<name>A0A2A9HDU2_TEPT2</name>
<feature type="chain" id="PRO_5013129152" evidence="1">
    <location>
        <begin position="25"/>
        <end position="167"/>
    </location>
</feature>
<feature type="signal peptide" evidence="1">
    <location>
        <begin position="1"/>
        <end position="24"/>
    </location>
</feature>
<dbReference type="RefSeq" id="WP_098502748.1">
    <property type="nucleotide sequence ID" value="NZ_PDJQ01000001.1"/>
</dbReference>
<keyword evidence="3" id="KW-1185">Reference proteome</keyword>
<gene>
    <name evidence="2" type="ORF">A9A59_0475</name>
</gene>
<reference evidence="2 3" key="1">
    <citation type="submission" date="2017-09" db="EMBL/GenBank/DDBJ databases">
        <title>Sequencing the genomes of two abundant thermophiles in Great Basin hot springs: Thermocrinis jamiesonii and novel Chloroflexi Thermoflexus hugenholtzii.</title>
        <authorList>
            <person name="Hedlund B."/>
        </authorList>
    </citation>
    <scope>NUCLEOTIDE SEQUENCE [LARGE SCALE GENOMIC DNA]</scope>
    <source>
        <strain evidence="2 3">G233</strain>
    </source>
</reference>
<accession>A0A2A9HDU2</accession>
<evidence type="ECO:0000313" key="3">
    <source>
        <dbReference type="Proteomes" id="UP000223071"/>
    </source>
</evidence>
<evidence type="ECO:0000313" key="2">
    <source>
        <dbReference type="EMBL" id="PFG73280.1"/>
    </source>
</evidence>
<dbReference type="EMBL" id="PDJQ01000001">
    <property type="protein sequence ID" value="PFG73280.1"/>
    <property type="molecule type" value="Genomic_DNA"/>
</dbReference>
<evidence type="ECO:0000256" key="1">
    <source>
        <dbReference type="SAM" id="SignalP"/>
    </source>
</evidence>
<organism evidence="2 3">
    <name type="scientific">Tepidiforma thermophila (strain KCTC 52669 / CGMCC 1.13589 / G233)</name>
    <dbReference type="NCBI Taxonomy" id="2761530"/>
    <lineage>
        <taxon>Bacteria</taxon>
        <taxon>Bacillati</taxon>
        <taxon>Chloroflexota</taxon>
        <taxon>Tepidiformia</taxon>
        <taxon>Tepidiformales</taxon>
        <taxon>Tepidiformaceae</taxon>
        <taxon>Tepidiforma</taxon>
    </lineage>
</organism>
<proteinExistence type="predicted"/>
<sequence>MHPLPRLRRILLALALPAVLLAAAACGDGPDPVPTPTPTPDYGQFGPAPKLGGNILKVYPEHGTTVSQAATRSPNPANPGGICAEVSFDGTPQYGQWFRMAVDGVEVTDKLTWVIPTREAPENGRVCYAPPEGLTPGRHEAAIVVQDPLNPNAQVKQAVGWAFMVAE</sequence>
<protein>
    <submittedName>
        <fullName evidence="2">Uncharacterized protein</fullName>
    </submittedName>
</protein>
<comment type="caution">
    <text evidence="2">The sequence shown here is derived from an EMBL/GenBank/DDBJ whole genome shotgun (WGS) entry which is preliminary data.</text>
</comment>
<keyword evidence="1" id="KW-0732">Signal</keyword>
<dbReference type="AlphaFoldDB" id="A0A2A9HDU2"/>
<dbReference type="Proteomes" id="UP000223071">
    <property type="component" value="Unassembled WGS sequence"/>
</dbReference>